<name>A0A1B7K6L1_9ENTR</name>
<comment type="caution">
    <text evidence="1">The sequence shown here is derived from an EMBL/GenBank/DDBJ whole genome shotgun (WGS) entry which is preliminary data.</text>
</comment>
<dbReference type="EMBL" id="LXEU01000015">
    <property type="protein sequence ID" value="OAT55791.1"/>
    <property type="molecule type" value="Genomic_DNA"/>
</dbReference>
<evidence type="ECO:0000313" key="1">
    <source>
        <dbReference type="EMBL" id="OAT55791.1"/>
    </source>
</evidence>
<accession>A0A1B7K6L1</accession>
<protein>
    <submittedName>
        <fullName evidence="1">Uncharacterized protein</fullName>
    </submittedName>
</protein>
<reference evidence="1 2" key="1">
    <citation type="submission" date="2016-04" db="EMBL/GenBank/DDBJ databases">
        <title>ATOL: Assembling a taxonomically balanced genome-scale reconstruction of the evolutionary history of the Enterobacteriaceae.</title>
        <authorList>
            <person name="Plunkett G.III."/>
            <person name="Neeno-Eckwall E.C."/>
            <person name="Glasner J.D."/>
            <person name="Perna N.T."/>
        </authorList>
    </citation>
    <scope>NUCLEOTIDE SEQUENCE [LARGE SCALE GENOMIC DNA]</scope>
    <source>
        <strain evidence="1 2">ATCC 51603</strain>
    </source>
</reference>
<organism evidence="1 2">
    <name type="scientific">Kluyvera georgiana ATCC 51603</name>
    <dbReference type="NCBI Taxonomy" id="1354264"/>
    <lineage>
        <taxon>Bacteria</taxon>
        <taxon>Pseudomonadati</taxon>
        <taxon>Pseudomonadota</taxon>
        <taxon>Gammaproteobacteria</taxon>
        <taxon>Enterobacterales</taxon>
        <taxon>Enterobacteriaceae</taxon>
        <taxon>Kluyvera</taxon>
    </lineage>
</organism>
<dbReference type="Proteomes" id="UP000078386">
    <property type="component" value="Unassembled WGS sequence"/>
</dbReference>
<evidence type="ECO:0000313" key="2">
    <source>
        <dbReference type="Proteomes" id="UP000078386"/>
    </source>
</evidence>
<keyword evidence="2" id="KW-1185">Reference proteome</keyword>
<sequence>MDIPVEQRFHLLYARILKNTLIPDATNEAALFSLADNRVT</sequence>
<dbReference type="AlphaFoldDB" id="A0A1B7K6L1"/>
<proteinExistence type="predicted"/>
<gene>
    <name evidence="1" type="ORF">M989_00813</name>
</gene>